<name>A0A8T1R8V3_CARIL</name>
<dbReference type="EMBL" id="CM031810">
    <property type="protein sequence ID" value="KAG6663850.1"/>
    <property type="molecule type" value="Genomic_DNA"/>
</dbReference>
<dbReference type="Proteomes" id="UP000811609">
    <property type="component" value="Chromosome 2"/>
</dbReference>
<dbReference type="AlphaFoldDB" id="A0A8T1R8V3"/>
<accession>A0A8T1R8V3</accession>
<sequence length="31" mass="3675">MRHGILEKCYVILVCTVHDTSRWMTTCSFIM</sequence>
<organism evidence="1 2">
    <name type="scientific">Carya illinoinensis</name>
    <name type="common">Pecan</name>
    <dbReference type="NCBI Taxonomy" id="32201"/>
    <lineage>
        <taxon>Eukaryota</taxon>
        <taxon>Viridiplantae</taxon>
        <taxon>Streptophyta</taxon>
        <taxon>Embryophyta</taxon>
        <taxon>Tracheophyta</taxon>
        <taxon>Spermatophyta</taxon>
        <taxon>Magnoliopsida</taxon>
        <taxon>eudicotyledons</taxon>
        <taxon>Gunneridae</taxon>
        <taxon>Pentapetalae</taxon>
        <taxon>rosids</taxon>
        <taxon>fabids</taxon>
        <taxon>Fagales</taxon>
        <taxon>Juglandaceae</taxon>
        <taxon>Carya</taxon>
    </lineage>
</organism>
<comment type="caution">
    <text evidence="1">The sequence shown here is derived from an EMBL/GenBank/DDBJ whole genome shotgun (WGS) entry which is preliminary data.</text>
</comment>
<keyword evidence="2" id="KW-1185">Reference proteome</keyword>
<gene>
    <name evidence="1" type="ORF">CIPAW_02G051500</name>
</gene>
<evidence type="ECO:0000313" key="1">
    <source>
        <dbReference type="EMBL" id="KAG6663850.1"/>
    </source>
</evidence>
<reference evidence="1" key="1">
    <citation type="submission" date="2020-12" db="EMBL/GenBank/DDBJ databases">
        <title>WGS assembly of Carya illinoinensis cv. Pawnee.</title>
        <authorList>
            <person name="Platts A."/>
            <person name="Shu S."/>
            <person name="Wright S."/>
            <person name="Barry K."/>
            <person name="Edger P."/>
            <person name="Pires J.C."/>
            <person name="Schmutz J."/>
        </authorList>
    </citation>
    <scope>NUCLEOTIDE SEQUENCE</scope>
    <source>
        <tissue evidence="1">Leaf</tissue>
    </source>
</reference>
<proteinExistence type="predicted"/>
<evidence type="ECO:0000313" key="2">
    <source>
        <dbReference type="Proteomes" id="UP000811609"/>
    </source>
</evidence>
<protein>
    <submittedName>
        <fullName evidence="1">Uncharacterized protein</fullName>
    </submittedName>
</protein>